<feature type="compositionally biased region" description="Acidic residues" evidence="1">
    <location>
        <begin position="17"/>
        <end position="31"/>
    </location>
</feature>
<accession>A0A6A5FT95</accession>
<dbReference type="RefSeq" id="XP_053578192.1">
    <property type="nucleotide sequence ID" value="XM_053734626.1"/>
</dbReference>
<keyword evidence="2" id="KW-1133">Transmembrane helix</keyword>
<feature type="transmembrane region" description="Helical" evidence="2">
    <location>
        <begin position="57"/>
        <end position="75"/>
    </location>
</feature>
<organism evidence="3 4">
    <name type="scientific">Caenorhabditis remanei</name>
    <name type="common">Caenorhabditis vulgaris</name>
    <dbReference type="NCBI Taxonomy" id="31234"/>
    <lineage>
        <taxon>Eukaryota</taxon>
        <taxon>Metazoa</taxon>
        <taxon>Ecdysozoa</taxon>
        <taxon>Nematoda</taxon>
        <taxon>Chromadorea</taxon>
        <taxon>Rhabditida</taxon>
        <taxon>Rhabditina</taxon>
        <taxon>Rhabditomorpha</taxon>
        <taxon>Rhabditoidea</taxon>
        <taxon>Rhabditidae</taxon>
        <taxon>Peloderinae</taxon>
        <taxon>Caenorhabditis</taxon>
    </lineage>
</organism>
<feature type="region of interest" description="Disordered" evidence="1">
    <location>
        <begin position="1"/>
        <end position="40"/>
    </location>
</feature>
<dbReference type="KEGG" id="crq:GCK72_022058"/>
<dbReference type="Proteomes" id="UP000483820">
    <property type="component" value="Chromosome X"/>
</dbReference>
<reference evidence="3 4" key="1">
    <citation type="submission" date="2019-12" db="EMBL/GenBank/DDBJ databases">
        <title>Chromosome-level assembly of the Caenorhabditis remanei genome.</title>
        <authorList>
            <person name="Teterina A.A."/>
            <person name="Willis J.H."/>
            <person name="Phillips P.C."/>
        </authorList>
    </citation>
    <scope>NUCLEOTIDE SEQUENCE [LARGE SCALE GENOMIC DNA]</scope>
    <source>
        <strain evidence="3 4">PX506</strain>
        <tissue evidence="3">Whole organism</tissue>
    </source>
</reference>
<sequence length="112" mass="12699">MKIEPKLKVTVTKIEKQEDESNTEQEDESDTESEHGVKMNRNLKLKMTRNQITNRKILILLVNALVSLGPAGLGTENIIGNCTCLICLKMDNQLKIKQPNHLPFLQNMFHGV</sequence>
<protein>
    <submittedName>
        <fullName evidence="3">Uncharacterized protein</fullName>
    </submittedName>
</protein>
<dbReference type="GeneID" id="9800977"/>
<gene>
    <name evidence="3" type="ORF">GCK72_022058</name>
</gene>
<evidence type="ECO:0000313" key="3">
    <source>
        <dbReference type="EMBL" id="KAF1745611.1"/>
    </source>
</evidence>
<evidence type="ECO:0000256" key="2">
    <source>
        <dbReference type="SAM" id="Phobius"/>
    </source>
</evidence>
<keyword evidence="2" id="KW-0472">Membrane</keyword>
<dbReference type="EMBL" id="WUAV01000006">
    <property type="protein sequence ID" value="KAF1745611.1"/>
    <property type="molecule type" value="Genomic_DNA"/>
</dbReference>
<dbReference type="AlphaFoldDB" id="A0A6A5FT95"/>
<keyword evidence="2" id="KW-0812">Transmembrane</keyword>
<evidence type="ECO:0000313" key="4">
    <source>
        <dbReference type="Proteomes" id="UP000483820"/>
    </source>
</evidence>
<dbReference type="CTD" id="9800977"/>
<proteinExistence type="predicted"/>
<evidence type="ECO:0000256" key="1">
    <source>
        <dbReference type="SAM" id="MobiDB-lite"/>
    </source>
</evidence>
<name>A0A6A5FT95_CAERE</name>
<comment type="caution">
    <text evidence="3">The sequence shown here is derived from an EMBL/GenBank/DDBJ whole genome shotgun (WGS) entry which is preliminary data.</text>
</comment>